<sequence length="155" mass="17370">MKQKKKKKKMPDSDDDERSDSRYTKSPVGTVRDPPSPDKEFSEVNKLPIAPAIPQNQPQQLYNRLSRQDSDSAQAYGELVIKEDAYGNKSAIDEAANQENVYANASAAAVATAAQQQQQQHQDDDGPQETYGNTEVLQNQRQGEKELACFCRYFV</sequence>
<dbReference type="Proteomes" id="UP000762676">
    <property type="component" value="Unassembled WGS sequence"/>
</dbReference>
<feature type="compositionally biased region" description="Low complexity" evidence="1">
    <location>
        <begin position="111"/>
        <end position="120"/>
    </location>
</feature>
<feature type="region of interest" description="Disordered" evidence="1">
    <location>
        <begin position="111"/>
        <end position="139"/>
    </location>
</feature>
<reference evidence="2 3" key="1">
    <citation type="journal article" date="2021" name="Elife">
        <title>Chloroplast acquisition without the gene transfer in kleptoplastic sea slugs, Plakobranchus ocellatus.</title>
        <authorList>
            <person name="Maeda T."/>
            <person name="Takahashi S."/>
            <person name="Yoshida T."/>
            <person name="Shimamura S."/>
            <person name="Takaki Y."/>
            <person name="Nagai Y."/>
            <person name="Toyoda A."/>
            <person name="Suzuki Y."/>
            <person name="Arimoto A."/>
            <person name="Ishii H."/>
            <person name="Satoh N."/>
            <person name="Nishiyama T."/>
            <person name="Hasebe M."/>
            <person name="Maruyama T."/>
            <person name="Minagawa J."/>
            <person name="Obokata J."/>
            <person name="Shigenobu S."/>
        </authorList>
    </citation>
    <scope>NUCLEOTIDE SEQUENCE [LARGE SCALE GENOMIC DNA]</scope>
</reference>
<name>A0AAV4G2W1_9GAST</name>
<evidence type="ECO:0000313" key="2">
    <source>
        <dbReference type="EMBL" id="GFR79817.1"/>
    </source>
</evidence>
<proteinExistence type="predicted"/>
<protein>
    <submittedName>
        <fullName evidence="2">Uncharacterized protein</fullName>
    </submittedName>
</protein>
<feature type="compositionally biased region" description="Low complexity" evidence="1">
    <location>
        <begin position="48"/>
        <end position="60"/>
    </location>
</feature>
<dbReference type="EMBL" id="BMAT01004764">
    <property type="protein sequence ID" value="GFR79817.1"/>
    <property type="molecule type" value="Genomic_DNA"/>
</dbReference>
<evidence type="ECO:0000313" key="3">
    <source>
        <dbReference type="Proteomes" id="UP000762676"/>
    </source>
</evidence>
<dbReference type="AlphaFoldDB" id="A0AAV4G2W1"/>
<accession>A0AAV4G2W1</accession>
<comment type="caution">
    <text evidence="2">The sequence shown here is derived from an EMBL/GenBank/DDBJ whole genome shotgun (WGS) entry which is preliminary data.</text>
</comment>
<organism evidence="2 3">
    <name type="scientific">Elysia marginata</name>
    <dbReference type="NCBI Taxonomy" id="1093978"/>
    <lineage>
        <taxon>Eukaryota</taxon>
        <taxon>Metazoa</taxon>
        <taxon>Spiralia</taxon>
        <taxon>Lophotrochozoa</taxon>
        <taxon>Mollusca</taxon>
        <taxon>Gastropoda</taxon>
        <taxon>Heterobranchia</taxon>
        <taxon>Euthyneura</taxon>
        <taxon>Panpulmonata</taxon>
        <taxon>Sacoglossa</taxon>
        <taxon>Placobranchoidea</taxon>
        <taxon>Plakobranchidae</taxon>
        <taxon>Elysia</taxon>
    </lineage>
</organism>
<keyword evidence="3" id="KW-1185">Reference proteome</keyword>
<feature type="region of interest" description="Disordered" evidence="1">
    <location>
        <begin position="1"/>
        <end position="72"/>
    </location>
</feature>
<evidence type="ECO:0000256" key="1">
    <source>
        <dbReference type="SAM" id="MobiDB-lite"/>
    </source>
</evidence>
<feature type="compositionally biased region" description="Polar residues" evidence="1">
    <location>
        <begin position="130"/>
        <end position="139"/>
    </location>
</feature>
<gene>
    <name evidence="2" type="ORF">ElyMa_002297600</name>
</gene>